<organism evidence="1 2">
    <name type="scientific">Clostridium botulinum</name>
    <dbReference type="NCBI Taxonomy" id="1491"/>
    <lineage>
        <taxon>Bacteria</taxon>
        <taxon>Bacillati</taxon>
        <taxon>Bacillota</taxon>
        <taxon>Clostridia</taxon>
        <taxon>Eubacteriales</taxon>
        <taxon>Clostridiaceae</taxon>
        <taxon>Clostridium</taxon>
    </lineage>
</organism>
<proteinExistence type="predicted"/>
<dbReference type="Proteomes" id="UP000486903">
    <property type="component" value="Unassembled WGS sequence"/>
</dbReference>
<dbReference type="AlphaFoldDB" id="A0A6B4JP20"/>
<dbReference type="GO" id="GO:0009295">
    <property type="term" value="C:nucleoid"/>
    <property type="evidence" value="ECO:0007669"/>
    <property type="project" value="InterPro"/>
</dbReference>
<name>A0A6B4JP20_CLOBO</name>
<dbReference type="RefSeq" id="WP_003369965.1">
    <property type="nucleotide sequence ID" value="NZ_JACBBA010000004.1"/>
</dbReference>
<dbReference type="EMBL" id="SXFB01000006">
    <property type="protein sequence ID" value="NFV26563.1"/>
    <property type="molecule type" value="Genomic_DNA"/>
</dbReference>
<dbReference type="InterPro" id="IPR007358">
    <property type="entry name" value="Nucleoid_associated_NdpA"/>
</dbReference>
<protein>
    <submittedName>
        <fullName evidence="1">Nucleoid-associated protein</fullName>
    </submittedName>
</protein>
<sequence length="346" mass="40030">MEYINDININQAVIHILDRNAAEPVLNEFTLELTEEVYKFLYKHIEKCLKDDELKYAKFKQGANLVKETVQGYLNGIDDDFIRLSKSLAKQLFAIMQIDESINSCDLIIVSIITDQGPMIGILKLDYVKNFTHEIQFIDEKIGVGIVQQTAGLPGSGQKIEKAAFIKPFREDDLFNLYVLDKKKRIKEDTELGINYFLSDYLYSSIITNERDITKDFIKSSEDFVRRAIVNDAELAEKVRTTIKDKLKENDVIKLDELSSELFKDNEDLRNGFVTDLKMKAIDNEVFVDPKYVEKKLKRIRLNVDKQIDLYIDEETYKDNSKFKIVANGDGSVDMVIRNVTNYIEK</sequence>
<reference evidence="1 2" key="1">
    <citation type="submission" date="2019-04" db="EMBL/GenBank/DDBJ databases">
        <title>Genome sequencing of Clostridium botulinum Groups I-IV and Clostridium butyricum.</title>
        <authorList>
            <person name="Brunt J."/>
            <person name="Van Vliet A.H.M."/>
            <person name="Stringer S.C."/>
            <person name="Carter A.T."/>
            <person name="Peck M.W."/>
        </authorList>
    </citation>
    <scope>NUCLEOTIDE SEQUENCE [LARGE SCALE GENOMIC DNA]</scope>
    <source>
        <strain evidence="1 2">BL81</strain>
    </source>
</reference>
<gene>
    <name evidence="1" type="ORF">FDG31_10345</name>
</gene>
<evidence type="ECO:0000313" key="2">
    <source>
        <dbReference type="Proteomes" id="UP000486903"/>
    </source>
</evidence>
<accession>A0A6B4JP20</accession>
<comment type="caution">
    <text evidence="1">The sequence shown here is derived from an EMBL/GenBank/DDBJ whole genome shotgun (WGS) entry which is preliminary data.</text>
</comment>
<dbReference type="Pfam" id="PF04245">
    <property type="entry name" value="NA37"/>
    <property type="match status" value="1"/>
</dbReference>
<evidence type="ECO:0000313" key="1">
    <source>
        <dbReference type="EMBL" id="NFV26563.1"/>
    </source>
</evidence>